<gene>
    <name evidence="1" type="ORF">B0J12DRAFT_697648</name>
</gene>
<sequence>MRTCTFMPSQSFIEAPVHSERVQEYVLMNKFRQRIYVITEIKIAIGARVFTSYMQERSFDASPSVDATVRSVPIATGPQFETKGGNNTAVEFEDADDFVFVFSMRQIKVKKTGEVKLENFKDGDFFRLGDPTRKLHVSDQDQFHAVGLADDDAGGGEFGLEEMDAIEDKNGERCICIKLEK</sequence>
<keyword evidence="2" id="KW-1185">Reference proteome</keyword>
<evidence type="ECO:0000313" key="1">
    <source>
        <dbReference type="EMBL" id="KAH7055861.1"/>
    </source>
</evidence>
<accession>A0ABQ8GHC5</accession>
<proteinExistence type="predicted"/>
<reference evidence="1 2" key="1">
    <citation type="journal article" date="2021" name="Nat. Commun.">
        <title>Genetic determinants of endophytism in the Arabidopsis root mycobiome.</title>
        <authorList>
            <person name="Mesny F."/>
            <person name="Miyauchi S."/>
            <person name="Thiergart T."/>
            <person name="Pickel B."/>
            <person name="Atanasova L."/>
            <person name="Karlsson M."/>
            <person name="Huettel B."/>
            <person name="Barry K.W."/>
            <person name="Haridas S."/>
            <person name="Chen C."/>
            <person name="Bauer D."/>
            <person name="Andreopoulos W."/>
            <person name="Pangilinan J."/>
            <person name="LaButti K."/>
            <person name="Riley R."/>
            <person name="Lipzen A."/>
            <person name="Clum A."/>
            <person name="Drula E."/>
            <person name="Henrissat B."/>
            <person name="Kohler A."/>
            <person name="Grigoriev I.V."/>
            <person name="Martin F.M."/>
            <person name="Hacquard S."/>
        </authorList>
    </citation>
    <scope>NUCLEOTIDE SEQUENCE [LARGE SCALE GENOMIC DNA]</scope>
    <source>
        <strain evidence="1 2">MPI-SDFR-AT-0080</strain>
    </source>
</reference>
<dbReference type="EMBL" id="JAGTJR010000008">
    <property type="protein sequence ID" value="KAH7055861.1"/>
    <property type="molecule type" value="Genomic_DNA"/>
</dbReference>
<comment type="caution">
    <text evidence="1">The sequence shown here is derived from an EMBL/GenBank/DDBJ whole genome shotgun (WGS) entry which is preliminary data.</text>
</comment>
<evidence type="ECO:0000313" key="2">
    <source>
        <dbReference type="Proteomes" id="UP000774617"/>
    </source>
</evidence>
<protein>
    <submittedName>
        <fullName evidence="1">Uncharacterized protein</fullName>
    </submittedName>
</protein>
<name>A0ABQ8GHC5_9PEZI</name>
<dbReference type="Proteomes" id="UP000774617">
    <property type="component" value="Unassembled WGS sequence"/>
</dbReference>
<organism evidence="1 2">
    <name type="scientific">Macrophomina phaseolina</name>
    <dbReference type="NCBI Taxonomy" id="35725"/>
    <lineage>
        <taxon>Eukaryota</taxon>
        <taxon>Fungi</taxon>
        <taxon>Dikarya</taxon>
        <taxon>Ascomycota</taxon>
        <taxon>Pezizomycotina</taxon>
        <taxon>Dothideomycetes</taxon>
        <taxon>Dothideomycetes incertae sedis</taxon>
        <taxon>Botryosphaeriales</taxon>
        <taxon>Botryosphaeriaceae</taxon>
        <taxon>Macrophomina</taxon>
    </lineage>
</organism>